<keyword evidence="1" id="KW-1133">Transmembrane helix</keyword>
<keyword evidence="3" id="KW-1185">Reference proteome</keyword>
<protein>
    <submittedName>
        <fullName evidence="2">Uncharacterized protein</fullName>
    </submittedName>
</protein>
<comment type="caution">
    <text evidence="2">The sequence shown here is derived from an EMBL/GenBank/DDBJ whole genome shotgun (WGS) entry which is preliminary data.</text>
</comment>
<accession>A0ABR1C1D7</accession>
<name>A0ABR1C1D7_NECAM</name>
<dbReference type="EMBL" id="JAVFWL010000002">
    <property type="protein sequence ID" value="KAK6732343.1"/>
    <property type="molecule type" value="Genomic_DNA"/>
</dbReference>
<evidence type="ECO:0000256" key="1">
    <source>
        <dbReference type="SAM" id="Phobius"/>
    </source>
</evidence>
<proteinExistence type="predicted"/>
<dbReference type="Proteomes" id="UP001303046">
    <property type="component" value="Unassembled WGS sequence"/>
</dbReference>
<evidence type="ECO:0000313" key="3">
    <source>
        <dbReference type="Proteomes" id="UP001303046"/>
    </source>
</evidence>
<keyword evidence="1" id="KW-0812">Transmembrane</keyword>
<evidence type="ECO:0000313" key="2">
    <source>
        <dbReference type="EMBL" id="KAK6732343.1"/>
    </source>
</evidence>
<gene>
    <name evidence="2" type="primary">Necator_chrII.g4412</name>
    <name evidence="2" type="ORF">RB195_016620</name>
</gene>
<feature type="transmembrane region" description="Helical" evidence="1">
    <location>
        <begin position="25"/>
        <end position="51"/>
    </location>
</feature>
<organism evidence="2 3">
    <name type="scientific">Necator americanus</name>
    <name type="common">Human hookworm</name>
    <dbReference type="NCBI Taxonomy" id="51031"/>
    <lineage>
        <taxon>Eukaryota</taxon>
        <taxon>Metazoa</taxon>
        <taxon>Ecdysozoa</taxon>
        <taxon>Nematoda</taxon>
        <taxon>Chromadorea</taxon>
        <taxon>Rhabditida</taxon>
        <taxon>Rhabditina</taxon>
        <taxon>Rhabditomorpha</taxon>
        <taxon>Strongyloidea</taxon>
        <taxon>Ancylostomatidae</taxon>
        <taxon>Bunostominae</taxon>
        <taxon>Necator</taxon>
    </lineage>
</organism>
<reference evidence="2 3" key="1">
    <citation type="submission" date="2023-08" db="EMBL/GenBank/DDBJ databases">
        <title>A Necator americanus chromosomal reference genome.</title>
        <authorList>
            <person name="Ilik V."/>
            <person name="Petrzelkova K.J."/>
            <person name="Pardy F."/>
            <person name="Fuh T."/>
            <person name="Niatou-Singa F.S."/>
            <person name="Gouil Q."/>
            <person name="Baker L."/>
            <person name="Ritchie M.E."/>
            <person name="Jex A.R."/>
            <person name="Gazzola D."/>
            <person name="Li H."/>
            <person name="Toshio Fujiwara R."/>
            <person name="Zhan B."/>
            <person name="Aroian R.V."/>
            <person name="Pafco B."/>
            <person name="Schwarz E.M."/>
        </authorList>
    </citation>
    <scope>NUCLEOTIDE SEQUENCE [LARGE SCALE GENOMIC DNA]</scope>
    <source>
        <strain evidence="2 3">Aroian</strain>
        <tissue evidence="2">Whole animal</tissue>
    </source>
</reference>
<sequence>MRGSLYEESLDEETRRSLRQENRNIFKTLCFGTVIFLVFTLAAMIITALAANPSNSIHAINAKRNAQKPHVIRIPQYDLMVDNRVEEIEGEEVR</sequence>
<keyword evidence="1" id="KW-0472">Membrane</keyword>